<dbReference type="InterPro" id="IPR028945">
    <property type="entry name" value="Get1"/>
</dbReference>
<protein>
    <recommendedName>
        <fullName evidence="4">Guided entry of tail-anchored proteins 1</fullName>
    </recommendedName>
</protein>
<keyword evidence="3" id="KW-1185">Reference proteome</keyword>
<keyword evidence="1" id="KW-0812">Transmembrane</keyword>
<reference evidence="2" key="1">
    <citation type="submission" date="2013-04" db="EMBL/GenBank/DDBJ databases">
        <title>The Genome Sequence of Fonticula alba ATCC 38817.</title>
        <authorList>
            <consortium name="The Broad Institute Genomics Platform"/>
            <person name="Russ C."/>
            <person name="Cuomo C."/>
            <person name="Burger G."/>
            <person name="Gray M.W."/>
            <person name="Holland P.W.H."/>
            <person name="King N."/>
            <person name="Lang F.B.F."/>
            <person name="Roger A.J."/>
            <person name="Ruiz-Trillo I."/>
            <person name="Brown M."/>
            <person name="Walker B."/>
            <person name="Young S."/>
            <person name="Zeng Q."/>
            <person name="Gargeya S."/>
            <person name="Fitzgerald M."/>
            <person name="Haas B."/>
            <person name="Abouelleil A."/>
            <person name="Allen A.W."/>
            <person name="Alvarado L."/>
            <person name="Arachchi H.M."/>
            <person name="Berlin A.M."/>
            <person name="Chapman S.B."/>
            <person name="Gainer-Dewar J."/>
            <person name="Goldberg J."/>
            <person name="Griggs A."/>
            <person name="Gujja S."/>
            <person name="Hansen M."/>
            <person name="Howarth C."/>
            <person name="Imamovic A."/>
            <person name="Ireland A."/>
            <person name="Larimer J."/>
            <person name="McCowan C."/>
            <person name="Murphy C."/>
            <person name="Pearson M."/>
            <person name="Poon T.W."/>
            <person name="Priest M."/>
            <person name="Roberts A."/>
            <person name="Saif S."/>
            <person name="Shea T."/>
            <person name="Sisk P."/>
            <person name="Sykes S."/>
            <person name="Wortman J."/>
            <person name="Nusbaum C."/>
            <person name="Birren B."/>
        </authorList>
    </citation>
    <scope>NUCLEOTIDE SEQUENCE [LARGE SCALE GENOMIC DNA]</scope>
    <source>
        <strain evidence="2">ATCC 38817</strain>
    </source>
</reference>
<gene>
    <name evidence="2" type="ORF">H696_03816</name>
</gene>
<dbReference type="Gene3D" id="1.10.287.660">
    <property type="entry name" value="Helix hairpin bin"/>
    <property type="match status" value="1"/>
</dbReference>
<dbReference type="InterPro" id="IPR029012">
    <property type="entry name" value="Helix_hairpin_bin_sf"/>
</dbReference>
<name>A0A058Z545_FONAL</name>
<dbReference type="OrthoDB" id="69461at2759"/>
<feature type="transmembrane region" description="Helical" evidence="1">
    <location>
        <begin position="6"/>
        <end position="25"/>
    </location>
</feature>
<dbReference type="GeneID" id="20528541"/>
<feature type="transmembrane region" description="Helical" evidence="1">
    <location>
        <begin position="127"/>
        <end position="153"/>
    </location>
</feature>
<organism evidence="2">
    <name type="scientific">Fonticula alba</name>
    <name type="common">Slime mold</name>
    <dbReference type="NCBI Taxonomy" id="691883"/>
    <lineage>
        <taxon>Eukaryota</taxon>
        <taxon>Rotosphaerida</taxon>
        <taxon>Fonticulaceae</taxon>
        <taxon>Fonticula</taxon>
    </lineage>
</organism>
<evidence type="ECO:0000313" key="3">
    <source>
        <dbReference type="Proteomes" id="UP000030693"/>
    </source>
</evidence>
<keyword evidence="1" id="KW-0472">Membrane</keyword>
<dbReference type="Pfam" id="PF04420">
    <property type="entry name" value="CHD5"/>
    <property type="match status" value="1"/>
</dbReference>
<sequence>MDSTYLTATLVTILAAVECVAFWPVSQSASQYLSRYVVNFLLGAPAPIKTNLDPKQNPTAEETASKLDPSDSQAVLRFRSQEYKTAKAQLMKLSAQEQFAQWARARRRSDKAIDEYREAKTRHAKSTIISTSSVTVLSLVLAFALRFVMYYIVMLFAPSHAAFPVPLPVLQSSPRWFIWVLGFGAGSDRLTADGTPCVSAYIWYYLVSILIRRALAIVWPDTSSLKAQPVFSIPQTDLSLDLPDL</sequence>
<dbReference type="Proteomes" id="UP000030693">
    <property type="component" value="Unassembled WGS sequence"/>
</dbReference>
<dbReference type="RefSeq" id="XP_009495950.1">
    <property type="nucleotide sequence ID" value="XM_009497675.1"/>
</dbReference>
<evidence type="ECO:0000313" key="2">
    <source>
        <dbReference type="EMBL" id="KCV69385.1"/>
    </source>
</evidence>
<dbReference type="GO" id="GO:0071816">
    <property type="term" value="P:tail-anchored membrane protein insertion into ER membrane"/>
    <property type="evidence" value="ECO:0007669"/>
    <property type="project" value="InterPro"/>
</dbReference>
<accession>A0A058Z545</accession>
<evidence type="ECO:0000256" key="1">
    <source>
        <dbReference type="SAM" id="Phobius"/>
    </source>
</evidence>
<dbReference type="AlphaFoldDB" id="A0A058Z545"/>
<evidence type="ECO:0008006" key="4">
    <source>
        <dbReference type="Google" id="ProtNLM"/>
    </source>
</evidence>
<proteinExistence type="predicted"/>
<dbReference type="EMBL" id="KB932206">
    <property type="protein sequence ID" value="KCV69385.1"/>
    <property type="molecule type" value="Genomic_DNA"/>
</dbReference>
<keyword evidence="1" id="KW-1133">Transmembrane helix</keyword>